<name>A0A510IA63_9VIBR</name>
<dbReference type="Proteomes" id="UP000315115">
    <property type="component" value="Chromosome 2"/>
</dbReference>
<organism evidence="1 2">
    <name type="scientific">Vibrio rotiferianus</name>
    <dbReference type="NCBI Taxonomy" id="190895"/>
    <lineage>
        <taxon>Bacteria</taxon>
        <taxon>Pseudomonadati</taxon>
        <taxon>Pseudomonadota</taxon>
        <taxon>Gammaproteobacteria</taxon>
        <taxon>Vibrionales</taxon>
        <taxon>Vibrionaceae</taxon>
        <taxon>Vibrio</taxon>
    </lineage>
</organism>
<accession>A0A510IA63</accession>
<evidence type="ECO:0000313" key="1">
    <source>
        <dbReference type="EMBL" id="BBL90652.1"/>
    </source>
</evidence>
<sequence length="52" mass="6336">MFKVSWRKRDYMPQDFTVPLYTTRYIKEDIDSYSRVLSYYLLFGSTRSTGRP</sequence>
<gene>
    <name evidence="1" type="ORF">VroAM7_33050</name>
</gene>
<protein>
    <submittedName>
        <fullName evidence="1">Uncharacterized protein</fullName>
    </submittedName>
</protein>
<reference evidence="2" key="1">
    <citation type="submission" date="2019-07" db="EMBL/GenBank/DDBJ databases">
        <title>Complete Genome Sequences of Vibrion rotiferianus strain AM7.</title>
        <authorList>
            <person name="Miyazaki K."/>
            <person name="Wiseschart A."/>
            <person name="Pootanakit K."/>
            <person name="Ishimori K."/>
            <person name="Kitahara K."/>
        </authorList>
    </citation>
    <scope>NUCLEOTIDE SEQUENCE [LARGE SCALE GENOMIC DNA]</scope>
    <source>
        <strain evidence="2">AM7</strain>
    </source>
</reference>
<dbReference type="AlphaFoldDB" id="A0A510IA63"/>
<evidence type="ECO:0000313" key="2">
    <source>
        <dbReference type="Proteomes" id="UP000315115"/>
    </source>
</evidence>
<proteinExistence type="predicted"/>
<dbReference type="EMBL" id="AP019799">
    <property type="protein sequence ID" value="BBL90652.1"/>
    <property type="molecule type" value="Genomic_DNA"/>
</dbReference>